<keyword evidence="2" id="KW-0229">DNA integration</keyword>
<sequence>MSLTDTRCKGAKSQEKDYKMSDEKGLYMIVKITGAKWWRFDYSFDGKRKTLSLGTYPDISLKIARERRDEYRRMVATGIDPSANRKASKLVESIEVKDSFKLIALEWLNVKKSEWVSSHYSKIEARLQRDIFPWIGDKSIIEIKPIEILNVLKRIQDRGSLETAHRAKSDISQIFRYAIQTDRAQNNPTIHLGGALKTPKEKHMASIVEPAQVGELLRQIESYEGTFIVRCALQLAPLVFVRPGELRQAQWKDINLETAEWRFKASKTHQDHIVPLSKQAVEILKAIQPYSGHGLYVFPGLRGDDRPMSNNAILSAFRRMGIEKEEMSGHGFRAMARTLLAERLRFPDGIIEHQLAHQVRDVHGRAYNRTSFLNDRKIMMQDWANYLDNLRKGEDVLPDGFTPLHSMQY</sequence>
<evidence type="ECO:0000256" key="3">
    <source>
        <dbReference type="ARBA" id="ARBA00023125"/>
    </source>
</evidence>
<dbReference type="InterPro" id="IPR002104">
    <property type="entry name" value="Integrase_catalytic"/>
</dbReference>
<protein>
    <submittedName>
        <fullName evidence="8">Integrase</fullName>
    </submittedName>
</protein>
<dbReference type="GO" id="GO:0003677">
    <property type="term" value="F:DNA binding"/>
    <property type="evidence" value="ECO:0007669"/>
    <property type="project" value="UniProtKB-UniRule"/>
</dbReference>
<accession>A0A2T5IZY4</accession>
<evidence type="ECO:0000313" key="9">
    <source>
        <dbReference type="Proteomes" id="UP000244223"/>
    </source>
</evidence>
<evidence type="ECO:0000259" key="7">
    <source>
        <dbReference type="PROSITE" id="PS51900"/>
    </source>
</evidence>
<dbReference type="GO" id="GO:0015074">
    <property type="term" value="P:DNA integration"/>
    <property type="evidence" value="ECO:0007669"/>
    <property type="project" value="UniProtKB-KW"/>
</dbReference>
<reference evidence="8 9" key="1">
    <citation type="submission" date="2018-04" db="EMBL/GenBank/DDBJ databases">
        <title>Genomic Encyclopedia of Archaeal and Bacterial Type Strains, Phase II (KMG-II): from individual species to whole genera.</title>
        <authorList>
            <person name="Goeker M."/>
        </authorList>
    </citation>
    <scope>NUCLEOTIDE SEQUENCE [LARGE SCALE GENOMIC DNA]</scope>
    <source>
        <strain evidence="8 9">DSM 5822</strain>
    </source>
</reference>
<dbReference type="InterPro" id="IPR053876">
    <property type="entry name" value="Phage_int_M"/>
</dbReference>
<feature type="domain" description="Tyr recombinase" evidence="6">
    <location>
        <begin position="203"/>
        <end position="380"/>
    </location>
</feature>
<dbReference type="OrthoDB" id="9803188at2"/>
<dbReference type="Gene3D" id="1.10.150.130">
    <property type="match status" value="1"/>
</dbReference>
<evidence type="ECO:0000259" key="6">
    <source>
        <dbReference type="PROSITE" id="PS51898"/>
    </source>
</evidence>
<dbReference type="Proteomes" id="UP000244223">
    <property type="component" value="Unassembled WGS sequence"/>
</dbReference>
<dbReference type="InterPro" id="IPR044068">
    <property type="entry name" value="CB"/>
</dbReference>
<name>A0A2T5IZY4_9GAMM</name>
<dbReference type="InterPro" id="IPR038488">
    <property type="entry name" value="Integrase_DNA-bd_sf"/>
</dbReference>
<dbReference type="SUPFAM" id="SSF56349">
    <property type="entry name" value="DNA breaking-rejoining enzymes"/>
    <property type="match status" value="1"/>
</dbReference>
<evidence type="ECO:0000313" key="8">
    <source>
        <dbReference type="EMBL" id="PTQ89631.1"/>
    </source>
</evidence>
<dbReference type="InterPro" id="IPR011010">
    <property type="entry name" value="DNA_brk_join_enz"/>
</dbReference>
<dbReference type="PROSITE" id="PS51900">
    <property type="entry name" value="CB"/>
    <property type="match status" value="1"/>
</dbReference>
<dbReference type="GO" id="GO:0006310">
    <property type="term" value="P:DNA recombination"/>
    <property type="evidence" value="ECO:0007669"/>
    <property type="project" value="UniProtKB-KW"/>
</dbReference>
<proteinExistence type="inferred from homology"/>
<evidence type="ECO:0000256" key="4">
    <source>
        <dbReference type="ARBA" id="ARBA00023172"/>
    </source>
</evidence>
<comment type="caution">
    <text evidence="8">The sequence shown here is derived from an EMBL/GenBank/DDBJ whole genome shotgun (WGS) entry which is preliminary data.</text>
</comment>
<dbReference type="AlphaFoldDB" id="A0A2T5IZY4"/>
<evidence type="ECO:0000256" key="5">
    <source>
        <dbReference type="PROSITE-ProRule" id="PRU01248"/>
    </source>
</evidence>
<dbReference type="EMBL" id="QAON01000006">
    <property type="protein sequence ID" value="PTQ89631.1"/>
    <property type="molecule type" value="Genomic_DNA"/>
</dbReference>
<dbReference type="PANTHER" id="PTHR30629:SF2">
    <property type="entry name" value="PROPHAGE INTEGRASE INTS-RELATED"/>
    <property type="match status" value="1"/>
</dbReference>
<dbReference type="InterPro" id="IPR010998">
    <property type="entry name" value="Integrase_recombinase_N"/>
</dbReference>
<dbReference type="InterPro" id="IPR050808">
    <property type="entry name" value="Phage_Integrase"/>
</dbReference>
<dbReference type="Pfam" id="PF00589">
    <property type="entry name" value="Phage_integrase"/>
    <property type="match status" value="1"/>
</dbReference>
<dbReference type="CDD" id="cd00801">
    <property type="entry name" value="INT_P4_C"/>
    <property type="match status" value="1"/>
</dbReference>
<keyword evidence="9" id="KW-1185">Reference proteome</keyword>
<dbReference type="RefSeq" id="WP_107865585.1">
    <property type="nucleotide sequence ID" value="NZ_QAON01000006.1"/>
</dbReference>
<evidence type="ECO:0000256" key="2">
    <source>
        <dbReference type="ARBA" id="ARBA00022908"/>
    </source>
</evidence>
<keyword evidence="4" id="KW-0233">DNA recombination</keyword>
<dbReference type="InterPro" id="IPR013762">
    <property type="entry name" value="Integrase-like_cat_sf"/>
</dbReference>
<dbReference type="InterPro" id="IPR025166">
    <property type="entry name" value="Integrase_DNA_bind_dom"/>
</dbReference>
<evidence type="ECO:0000256" key="1">
    <source>
        <dbReference type="ARBA" id="ARBA00008857"/>
    </source>
</evidence>
<dbReference type="PANTHER" id="PTHR30629">
    <property type="entry name" value="PROPHAGE INTEGRASE"/>
    <property type="match status" value="1"/>
</dbReference>
<gene>
    <name evidence="8" type="ORF">C8N29_106163</name>
</gene>
<dbReference type="Pfam" id="PF22022">
    <property type="entry name" value="Phage_int_M"/>
    <property type="match status" value="1"/>
</dbReference>
<dbReference type="Gene3D" id="3.30.160.390">
    <property type="entry name" value="Integrase, DNA-binding domain"/>
    <property type="match status" value="1"/>
</dbReference>
<dbReference type="Gene3D" id="1.10.443.10">
    <property type="entry name" value="Intergrase catalytic core"/>
    <property type="match status" value="1"/>
</dbReference>
<feature type="domain" description="Core-binding (CB)" evidence="7">
    <location>
        <begin position="98"/>
        <end position="179"/>
    </location>
</feature>
<comment type="similarity">
    <text evidence="1">Belongs to the 'phage' integrase family.</text>
</comment>
<dbReference type="PROSITE" id="PS51898">
    <property type="entry name" value="TYR_RECOMBINASE"/>
    <property type="match status" value="1"/>
</dbReference>
<organism evidence="8 9">
    <name type="scientific">Agitococcus lubricus</name>
    <dbReference type="NCBI Taxonomy" id="1077255"/>
    <lineage>
        <taxon>Bacteria</taxon>
        <taxon>Pseudomonadati</taxon>
        <taxon>Pseudomonadota</taxon>
        <taxon>Gammaproteobacteria</taxon>
        <taxon>Moraxellales</taxon>
        <taxon>Moraxellaceae</taxon>
        <taxon>Agitococcus</taxon>
    </lineage>
</organism>
<keyword evidence="3 5" id="KW-0238">DNA-binding</keyword>
<dbReference type="Pfam" id="PF13356">
    <property type="entry name" value="Arm-DNA-bind_3"/>
    <property type="match status" value="1"/>
</dbReference>